<organism evidence="2 3">
    <name type="scientific">Sphaerobolus stellatus (strain SS14)</name>
    <dbReference type="NCBI Taxonomy" id="990650"/>
    <lineage>
        <taxon>Eukaryota</taxon>
        <taxon>Fungi</taxon>
        <taxon>Dikarya</taxon>
        <taxon>Basidiomycota</taxon>
        <taxon>Agaricomycotina</taxon>
        <taxon>Agaricomycetes</taxon>
        <taxon>Phallomycetidae</taxon>
        <taxon>Geastrales</taxon>
        <taxon>Sphaerobolaceae</taxon>
        <taxon>Sphaerobolus</taxon>
    </lineage>
</organism>
<name>A0A0C9UHN5_SPHS4</name>
<feature type="compositionally biased region" description="Polar residues" evidence="1">
    <location>
        <begin position="236"/>
        <end position="252"/>
    </location>
</feature>
<evidence type="ECO:0000313" key="3">
    <source>
        <dbReference type="Proteomes" id="UP000054279"/>
    </source>
</evidence>
<sequence>MAQDPDSCCCPHIGNRSSIPALYELILHLEPVVTRMELNIDEDDETMQQSDTRKNNALFIDNNRARYSMPLPEVTDNRLVLHSTAQNKRTSVPEFDSQEVLGNRGPGSGAAVCSLAHRLPSQLKYSQKIRVLETDYSDPLRLRLMEQEQRMLQLESEYQKRMTAALQEQNAIFQEQLRVMREGNVAVLNEFQGKHFMEMENMKREMERIKSVKDDNAASLYSKNVRAATLPPSTIHSRTAGLTMTSTTQPNTPSMPQPNS</sequence>
<dbReference type="HOGENOM" id="CLU_1070275_0_0_1"/>
<feature type="region of interest" description="Disordered" evidence="1">
    <location>
        <begin position="236"/>
        <end position="260"/>
    </location>
</feature>
<reference evidence="2 3" key="1">
    <citation type="submission" date="2014-06" db="EMBL/GenBank/DDBJ databases">
        <title>Evolutionary Origins and Diversification of the Mycorrhizal Mutualists.</title>
        <authorList>
            <consortium name="DOE Joint Genome Institute"/>
            <consortium name="Mycorrhizal Genomics Consortium"/>
            <person name="Kohler A."/>
            <person name="Kuo A."/>
            <person name="Nagy L.G."/>
            <person name="Floudas D."/>
            <person name="Copeland A."/>
            <person name="Barry K.W."/>
            <person name="Cichocki N."/>
            <person name="Veneault-Fourrey C."/>
            <person name="LaButti K."/>
            <person name="Lindquist E.A."/>
            <person name="Lipzen A."/>
            <person name="Lundell T."/>
            <person name="Morin E."/>
            <person name="Murat C."/>
            <person name="Riley R."/>
            <person name="Ohm R."/>
            <person name="Sun H."/>
            <person name="Tunlid A."/>
            <person name="Henrissat B."/>
            <person name="Grigoriev I.V."/>
            <person name="Hibbett D.S."/>
            <person name="Martin F."/>
        </authorList>
    </citation>
    <scope>NUCLEOTIDE SEQUENCE [LARGE SCALE GENOMIC DNA]</scope>
    <source>
        <strain evidence="2 3">SS14</strain>
    </source>
</reference>
<evidence type="ECO:0000256" key="1">
    <source>
        <dbReference type="SAM" id="MobiDB-lite"/>
    </source>
</evidence>
<dbReference type="EMBL" id="KN837129">
    <property type="protein sequence ID" value="KIJ42593.1"/>
    <property type="molecule type" value="Genomic_DNA"/>
</dbReference>
<protein>
    <submittedName>
        <fullName evidence="2">Uncharacterized protein</fullName>
    </submittedName>
</protein>
<keyword evidence="3" id="KW-1185">Reference proteome</keyword>
<dbReference type="AlphaFoldDB" id="A0A0C9UHN5"/>
<accession>A0A0C9UHN5</accession>
<dbReference type="Proteomes" id="UP000054279">
    <property type="component" value="Unassembled WGS sequence"/>
</dbReference>
<evidence type="ECO:0000313" key="2">
    <source>
        <dbReference type="EMBL" id="KIJ42593.1"/>
    </source>
</evidence>
<proteinExistence type="predicted"/>
<gene>
    <name evidence="2" type="ORF">M422DRAFT_48197</name>
</gene>